<dbReference type="EMBL" id="JAPHNI010000346">
    <property type="protein sequence ID" value="KAJ8112169.1"/>
    <property type="molecule type" value="Genomic_DNA"/>
</dbReference>
<sequence>MFTSRCSYDARQFSEVYTPLKHDAMAEIIPLYCQVKSRRKILMQALPPITDDPCATLANPARASYTAVNSSLLCVVDLSLDAQCVEPRSRCECDAQRSHFIKTLITFMRRMDICYTVFLHASGGIRLSHPLPLASLQLSDTAIRTIVRSSHMAATHWDRSQGERGIWQARAQRISLTHQRYCFPLTAHTGQLLKLFNRSTRPDTACRYRPSPEGATCCHSLINHEFASLAVSYRARISREFPMSSPAPGPAVHVIGGTTFRIESTTPADKRTALALQIRNNTNACRCKRPTSSRTRSRDLMHAKRSRLALCPKLQEPDD</sequence>
<evidence type="ECO:0000313" key="2">
    <source>
        <dbReference type="Proteomes" id="UP001153331"/>
    </source>
</evidence>
<dbReference type="Proteomes" id="UP001153331">
    <property type="component" value="Unassembled WGS sequence"/>
</dbReference>
<comment type="caution">
    <text evidence="1">The sequence shown here is derived from an EMBL/GenBank/DDBJ whole genome shotgun (WGS) entry which is preliminary data.</text>
</comment>
<protein>
    <submittedName>
        <fullName evidence="1">Uncharacterized protein</fullName>
    </submittedName>
</protein>
<gene>
    <name evidence="1" type="ORF">OPT61_g5409</name>
</gene>
<name>A0ACC2IAM8_9PLEO</name>
<evidence type="ECO:0000313" key="1">
    <source>
        <dbReference type="EMBL" id="KAJ8112169.1"/>
    </source>
</evidence>
<reference evidence="1" key="1">
    <citation type="submission" date="2022-11" db="EMBL/GenBank/DDBJ databases">
        <title>Genome Sequence of Boeremia exigua.</title>
        <authorList>
            <person name="Buettner E."/>
        </authorList>
    </citation>
    <scope>NUCLEOTIDE SEQUENCE</scope>
    <source>
        <strain evidence="1">CU02</strain>
    </source>
</reference>
<keyword evidence="2" id="KW-1185">Reference proteome</keyword>
<organism evidence="1 2">
    <name type="scientific">Boeremia exigua</name>
    <dbReference type="NCBI Taxonomy" id="749465"/>
    <lineage>
        <taxon>Eukaryota</taxon>
        <taxon>Fungi</taxon>
        <taxon>Dikarya</taxon>
        <taxon>Ascomycota</taxon>
        <taxon>Pezizomycotina</taxon>
        <taxon>Dothideomycetes</taxon>
        <taxon>Pleosporomycetidae</taxon>
        <taxon>Pleosporales</taxon>
        <taxon>Pleosporineae</taxon>
        <taxon>Didymellaceae</taxon>
        <taxon>Boeremia</taxon>
    </lineage>
</organism>
<proteinExistence type="predicted"/>
<accession>A0ACC2IAM8</accession>